<dbReference type="AlphaFoldDB" id="A0A0R2B7M7"/>
<comment type="caution">
    <text evidence="2">The sequence shown here is derived from an EMBL/GenBank/DDBJ whole genome shotgun (WGS) entry which is preliminary data.</text>
</comment>
<dbReference type="InterPro" id="IPR050282">
    <property type="entry name" value="Cycloisomerase_2"/>
</dbReference>
<organism evidence="2 3">
    <name type="scientific">Secundilactobacillus collinoides DSM 20515 = JCM 1123</name>
    <dbReference type="NCBI Taxonomy" id="1423733"/>
    <lineage>
        <taxon>Bacteria</taxon>
        <taxon>Bacillati</taxon>
        <taxon>Bacillota</taxon>
        <taxon>Bacilli</taxon>
        <taxon>Lactobacillales</taxon>
        <taxon>Lactobacillaceae</taxon>
        <taxon>Secundilactobacillus</taxon>
    </lineage>
</organism>
<sequence>MIEKLIIGTYSREKAQGIYSADFDSDRATIGHVSLAADAGSPTYLALSKANTLYAIHQGKNQGGLRVFTTQSKPFTKIDEQLLFGPSPVYVMVDDDRKLVVTCNYRDGTATIYHIKSGGGLQRTDSFHHEGHGVLPQQQGPHVHYATFTPGGLLAIVDLGTDEILLFEVDKSGQFTQLVTTLKMRSGFGPKKIIFLGDKAYVLGELASQVAVLDYDAIEHVFQQRQLISTIADSWLNSNGCGGMHFSNDGRFLYVSNRGENSIAVFKRNVADGSLIKIQTISSGGDFPREFCLDKTQRYLIVGNHRSNNIVVFSRDEKTGKLKARSKSDAVPEAVCFVID</sequence>
<comment type="similarity">
    <text evidence="1">Belongs to the cycloisomerase 2 family.</text>
</comment>
<dbReference type="Pfam" id="PF10282">
    <property type="entry name" value="Lactonase"/>
    <property type="match status" value="1"/>
</dbReference>
<evidence type="ECO:0000313" key="2">
    <source>
        <dbReference type="EMBL" id="KRM74610.1"/>
    </source>
</evidence>
<dbReference type="EMBL" id="AYYR01000074">
    <property type="protein sequence ID" value="KRM74610.1"/>
    <property type="molecule type" value="Genomic_DNA"/>
</dbReference>
<dbReference type="GO" id="GO:0017057">
    <property type="term" value="F:6-phosphogluconolactonase activity"/>
    <property type="evidence" value="ECO:0007669"/>
    <property type="project" value="TreeGrafter"/>
</dbReference>
<accession>A0A0R2B7M7</accession>
<dbReference type="Proteomes" id="UP000051845">
    <property type="component" value="Unassembled WGS sequence"/>
</dbReference>
<dbReference type="PATRIC" id="fig|1423733.4.peg.3400"/>
<dbReference type="InterPro" id="IPR019405">
    <property type="entry name" value="Lactonase_7-beta_prop"/>
</dbReference>
<dbReference type="SUPFAM" id="SSF51004">
    <property type="entry name" value="C-terminal (heme d1) domain of cytochrome cd1-nitrite reductase"/>
    <property type="match status" value="1"/>
</dbReference>
<protein>
    <submittedName>
        <fullName evidence="2">Carboxy-cis,cis-muconate cyclase</fullName>
    </submittedName>
</protein>
<dbReference type="STRING" id="33960.TY91_06720"/>
<dbReference type="RefSeq" id="WP_056997135.1">
    <property type="nucleotide sequence ID" value="NZ_AYYR01000074.1"/>
</dbReference>
<dbReference type="InterPro" id="IPR015943">
    <property type="entry name" value="WD40/YVTN_repeat-like_dom_sf"/>
</dbReference>
<dbReference type="GO" id="GO:0005829">
    <property type="term" value="C:cytosol"/>
    <property type="evidence" value="ECO:0007669"/>
    <property type="project" value="TreeGrafter"/>
</dbReference>
<dbReference type="PANTHER" id="PTHR30344">
    <property type="entry name" value="6-PHOSPHOGLUCONOLACTONASE-RELATED"/>
    <property type="match status" value="1"/>
</dbReference>
<gene>
    <name evidence="2" type="ORF">FC82_GL003271</name>
</gene>
<evidence type="ECO:0000256" key="1">
    <source>
        <dbReference type="ARBA" id="ARBA00005564"/>
    </source>
</evidence>
<dbReference type="PANTHER" id="PTHR30344:SF1">
    <property type="entry name" value="6-PHOSPHOGLUCONOLACTONASE"/>
    <property type="match status" value="1"/>
</dbReference>
<dbReference type="InterPro" id="IPR011048">
    <property type="entry name" value="Haem_d1_sf"/>
</dbReference>
<reference evidence="2 3" key="1">
    <citation type="journal article" date="2015" name="Genome Announc.">
        <title>Expanding the biotechnology potential of lactobacilli through comparative genomics of 213 strains and associated genera.</title>
        <authorList>
            <person name="Sun Z."/>
            <person name="Harris H.M."/>
            <person name="McCann A."/>
            <person name="Guo C."/>
            <person name="Argimon S."/>
            <person name="Zhang W."/>
            <person name="Yang X."/>
            <person name="Jeffery I.B."/>
            <person name="Cooney J.C."/>
            <person name="Kagawa T.F."/>
            <person name="Liu W."/>
            <person name="Song Y."/>
            <person name="Salvetti E."/>
            <person name="Wrobel A."/>
            <person name="Rasinkangas P."/>
            <person name="Parkhill J."/>
            <person name="Rea M.C."/>
            <person name="O'Sullivan O."/>
            <person name="Ritari J."/>
            <person name="Douillard F.P."/>
            <person name="Paul Ross R."/>
            <person name="Yang R."/>
            <person name="Briner A.E."/>
            <person name="Felis G.E."/>
            <person name="de Vos W.M."/>
            <person name="Barrangou R."/>
            <person name="Klaenhammer T.R."/>
            <person name="Caufield P.W."/>
            <person name="Cui Y."/>
            <person name="Zhang H."/>
            <person name="O'Toole P.W."/>
        </authorList>
    </citation>
    <scope>NUCLEOTIDE SEQUENCE [LARGE SCALE GENOMIC DNA]</scope>
    <source>
        <strain evidence="2 3">DSM 20515</strain>
    </source>
</reference>
<name>A0A0R2B7M7_SECCO</name>
<evidence type="ECO:0000313" key="3">
    <source>
        <dbReference type="Proteomes" id="UP000051845"/>
    </source>
</evidence>
<proteinExistence type="inferred from homology"/>
<dbReference type="Gene3D" id="2.130.10.10">
    <property type="entry name" value="YVTN repeat-like/Quinoprotein amine dehydrogenase"/>
    <property type="match status" value="1"/>
</dbReference>